<dbReference type="AlphaFoldDB" id="K9VSJ0"/>
<dbReference type="RefSeq" id="WP_015179873.1">
    <property type="nucleotide sequence ID" value="NC_019731.1"/>
</dbReference>
<accession>K9VSJ0</accession>
<dbReference type="EMBL" id="CP003617">
    <property type="protein sequence ID" value="AFZ10911.1"/>
    <property type="molecule type" value="Genomic_DNA"/>
</dbReference>
<protein>
    <submittedName>
        <fullName evidence="1">Pentapeptide repeat protein</fullName>
    </submittedName>
</protein>
<dbReference type="PANTHER" id="PTHR14136:SF17">
    <property type="entry name" value="BTB_POZ DOMAIN-CONTAINING PROTEIN KCTD9"/>
    <property type="match status" value="1"/>
</dbReference>
<gene>
    <name evidence="1" type="ORF">Osc7112_6826</name>
</gene>
<dbReference type="PANTHER" id="PTHR14136">
    <property type="entry name" value="BTB_POZ DOMAIN-CONTAINING PROTEIN KCTD9"/>
    <property type="match status" value="1"/>
</dbReference>
<keyword evidence="2" id="KW-1185">Reference proteome</keyword>
<name>K9VSJ0_9CYAN</name>
<dbReference type="InterPro" id="IPR001646">
    <property type="entry name" value="5peptide_repeat"/>
</dbReference>
<dbReference type="Pfam" id="PF00805">
    <property type="entry name" value="Pentapeptide"/>
    <property type="match status" value="3"/>
</dbReference>
<geneLocation type="plasmid" evidence="1 2">
    <name>pOSC7112.03</name>
</geneLocation>
<dbReference type="PATRIC" id="fig|179408.3.peg.8179"/>
<dbReference type="SUPFAM" id="SSF141571">
    <property type="entry name" value="Pentapeptide repeat-like"/>
    <property type="match status" value="2"/>
</dbReference>
<dbReference type="Proteomes" id="UP000010478">
    <property type="component" value="Plasmid pOSC7112.03"/>
</dbReference>
<evidence type="ECO:0000313" key="2">
    <source>
        <dbReference type="Proteomes" id="UP000010478"/>
    </source>
</evidence>
<proteinExistence type="predicted"/>
<evidence type="ECO:0000313" key="1">
    <source>
        <dbReference type="EMBL" id="AFZ10911.1"/>
    </source>
</evidence>
<reference evidence="1 2" key="1">
    <citation type="submission" date="2012-05" db="EMBL/GenBank/DDBJ databases">
        <title>Finished plasmid 3 of genome of Oscillatoria sp. PCC 7112.</title>
        <authorList>
            <consortium name="US DOE Joint Genome Institute"/>
            <person name="Gugger M."/>
            <person name="Coursin T."/>
            <person name="Rippka R."/>
            <person name="Tandeau De Marsac N."/>
            <person name="Huntemann M."/>
            <person name="Wei C.-L."/>
            <person name="Han J."/>
            <person name="Detter J.C."/>
            <person name="Han C."/>
            <person name="Tapia R."/>
            <person name="Davenport K."/>
            <person name="Daligault H."/>
            <person name="Erkkila T."/>
            <person name="Gu W."/>
            <person name="Munk A.C.C."/>
            <person name="Teshima H."/>
            <person name="Xu Y."/>
            <person name="Chain P."/>
            <person name="Chen A."/>
            <person name="Krypides N."/>
            <person name="Mavromatis K."/>
            <person name="Markowitz V."/>
            <person name="Szeto E."/>
            <person name="Ivanova N."/>
            <person name="Mikhailova N."/>
            <person name="Ovchinnikova G."/>
            <person name="Pagani I."/>
            <person name="Pati A."/>
            <person name="Goodwin L."/>
            <person name="Peters L."/>
            <person name="Pitluck S."/>
            <person name="Woyke T."/>
            <person name="Kerfeld C."/>
        </authorList>
    </citation>
    <scope>NUCLEOTIDE SEQUENCE [LARGE SCALE GENOMIC DNA]</scope>
    <source>
        <strain evidence="1 2">PCC 7112</strain>
        <plasmid evidence="1 2">pOSC7112.03</plasmid>
    </source>
</reference>
<dbReference type="HOGENOM" id="CLU_033401_11_2_3"/>
<dbReference type="KEGG" id="oni:Osc7112_6826"/>
<keyword evidence="1" id="KW-0614">Plasmid</keyword>
<dbReference type="InterPro" id="IPR051082">
    <property type="entry name" value="Pentapeptide-BTB/POZ_domain"/>
</dbReference>
<dbReference type="OrthoDB" id="518112at2"/>
<dbReference type="Gene3D" id="2.160.20.80">
    <property type="entry name" value="E3 ubiquitin-protein ligase SopA"/>
    <property type="match status" value="2"/>
</dbReference>
<organism evidence="1 2">
    <name type="scientific">Phormidium nigroviride PCC 7112</name>
    <dbReference type="NCBI Taxonomy" id="179408"/>
    <lineage>
        <taxon>Bacteria</taxon>
        <taxon>Bacillati</taxon>
        <taxon>Cyanobacteriota</taxon>
        <taxon>Cyanophyceae</taxon>
        <taxon>Oscillatoriophycideae</taxon>
        <taxon>Oscillatoriales</taxon>
        <taxon>Oscillatoriaceae</taxon>
        <taxon>Phormidium</taxon>
    </lineage>
</organism>
<sequence length="319" mass="35347">MNSEEYLEGEEETEKFMPLLSLYEHHPEMEGPEVVNLYKDGWRDFSGMNLEGIVVQGEYLIDIDLSGSDLHSSIFQGCDLSGANLSDTNLENANLRSTCLVEANFSKANLTNAQLKYADLSGANLENTNLNNVSLAETNLTGTNFVSAQWQNIDTESALFCHTIMPDGSYKSDPVRVLETQELLRRYAAGERRFEGIVLYRADLRGVDLPNIIMPSAHFANANLSGVNFQESCLKRVNFRGANLSGANLCIANLRGANLSYTNLKDANLYAEMYGVDFTEANLSGAELLFTESAFFRNTTLPNGEVIIGPSEYASNWKR</sequence>